<comment type="caution">
    <text evidence="1">The sequence shown here is derived from an EMBL/GenBank/DDBJ whole genome shotgun (WGS) entry which is preliminary data.</text>
</comment>
<organism evidence="1 2">
    <name type="scientific">Staphylococcus chromogenes</name>
    <name type="common">Staphylococcus hyicus subsp. chromogenes</name>
    <dbReference type="NCBI Taxonomy" id="46126"/>
    <lineage>
        <taxon>Bacteria</taxon>
        <taxon>Bacillati</taxon>
        <taxon>Bacillota</taxon>
        <taxon>Bacilli</taxon>
        <taxon>Bacillales</taxon>
        <taxon>Staphylococcaceae</taxon>
        <taxon>Staphylococcus</taxon>
    </lineage>
</organism>
<dbReference type="EMBL" id="PZBZ01000084">
    <property type="protein sequence ID" value="PTG11492.1"/>
    <property type="molecule type" value="Genomic_DNA"/>
</dbReference>
<evidence type="ECO:0000313" key="2">
    <source>
        <dbReference type="Proteomes" id="UP000242704"/>
    </source>
</evidence>
<protein>
    <submittedName>
        <fullName evidence="1">Spore coat protein</fullName>
    </submittedName>
</protein>
<proteinExistence type="predicted"/>
<keyword evidence="1" id="KW-0946">Virion</keyword>
<dbReference type="Proteomes" id="UP000242704">
    <property type="component" value="Unassembled WGS sequence"/>
</dbReference>
<dbReference type="InterPro" id="IPR014570">
    <property type="entry name" value="Encapsidation_CP3"/>
</dbReference>
<gene>
    <name evidence="1" type="ORF">BU653_10955</name>
</gene>
<dbReference type="PIRSF" id="PIRSF032437">
    <property type="entry name" value="UCP032437"/>
    <property type="match status" value="1"/>
</dbReference>
<name>A0AAE5T0G4_STACR</name>
<keyword evidence="1" id="KW-0167">Capsid protein</keyword>
<dbReference type="AlphaFoldDB" id="A0AAE5T0G4"/>
<evidence type="ECO:0000313" key="1">
    <source>
        <dbReference type="EMBL" id="PTG11492.1"/>
    </source>
</evidence>
<reference evidence="1 2" key="1">
    <citation type="journal article" date="2016" name="Front. Microbiol.">
        <title>Comprehensive Phylogenetic Analysis of Bovine Non-aureus Staphylococci Species Based on Whole-Genome Sequencing.</title>
        <authorList>
            <person name="Naushad S."/>
            <person name="Barkema H.W."/>
            <person name="Luby C."/>
            <person name="Condas L.A."/>
            <person name="Nobrega D.B."/>
            <person name="Carson D.A."/>
            <person name="De Buck J."/>
        </authorList>
    </citation>
    <scope>NUCLEOTIDE SEQUENCE [LARGE SCALE GENOMIC DNA]</scope>
    <source>
        <strain evidence="1 2">SNUC 505</strain>
    </source>
</reference>
<accession>A0AAE5T0G4</accession>
<sequence>MKLSKSKNVLYYRNNGNKLSEYQLLTQFNPVFINKKIQMCEYQIESMYHMNTSTTTCDEIFGVVSVSYPIEKLAIKIIEAKAGLVNYKKRSMRNMEILKSVLNQYTEKEKKQVVRYMRSNGRYKPYNVIERLQVDLYHLNIKQRIARQKQRDMMIENSKREHVNAYHKKPMLKVV</sequence>
<dbReference type="RefSeq" id="WP_107360842.1">
    <property type="nucleotide sequence ID" value="NZ_PZBZ01000084.1"/>
</dbReference>